<feature type="compositionally biased region" description="Basic and acidic residues" evidence="1">
    <location>
        <begin position="56"/>
        <end position="77"/>
    </location>
</feature>
<name>A0AAV4TAC1_9ARAC</name>
<evidence type="ECO:0000313" key="2">
    <source>
        <dbReference type="EMBL" id="GIY42159.1"/>
    </source>
</evidence>
<sequence>MPQIGFQASSRRLNDHVAVFHLLFSYLKMSSGTLIGPLTWEAPGHSPVRTSPLPRADAEGGKPIVARDKRPSAEKRFTARGNSRRVPSLLSPSPPFSSLPF</sequence>
<evidence type="ECO:0000313" key="3">
    <source>
        <dbReference type="Proteomes" id="UP001054837"/>
    </source>
</evidence>
<keyword evidence="3" id="KW-1185">Reference proteome</keyword>
<dbReference type="EMBL" id="BPLQ01009159">
    <property type="protein sequence ID" value="GIY42159.1"/>
    <property type="molecule type" value="Genomic_DNA"/>
</dbReference>
<proteinExistence type="predicted"/>
<organism evidence="2 3">
    <name type="scientific">Caerostris darwini</name>
    <dbReference type="NCBI Taxonomy" id="1538125"/>
    <lineage>
        <taxon>Eukaryota</taxon>
        <taxon>Metazoa</taxon>
        <taxon>Ecdysozoa</taxon>
        <taxon>Arthropoda</taxon>
        <taxon>Chelicerata</taxon>
        <taxon>Arachnida</taxon>
        <taxon>Araneae</taxon>
        <taxon>Araneomorphae</taxon>
        <taxon>Entelegynae</taxon>
        <taxon>Araneoidea</taxon>
        <taxon>Araneidae</taxon>
        <taxon>Caerostris</taxon>
    </lineage>
</organism>
<dbReference type="AlphaFoldDB" id="A0AAV4TAC1"/>
<gene>
    <name evidence="2" type="ORF">CDAR_589221</name>
</gene>
<feature type="region of interest" description="Disordered" evidence="1">
    <location>
        <begin position="43"/>
        <end position="101"/>
    </location>
</feature>
<accession>A0AAV4TAC1</accession>
<dbReference type="Proteomes" id="UP001054837">
    <property type="component" value="Unassembled WGS sequence"/>
</dbReference>
<protein>
    <submittedName>
        <fullName evidence="2">Uncharacterized protein</fullName>
    </submittedName>
</protein>
<reference evidence="2 3" key="1">
    <citation type="submission" date="2021-06" db="EMBL/GenBank/DDBJ databases">
        <title>Caerostris darwini draft genome.</title>
        <authorList>
            <person name="Kono N."/>
            <person name="Arakawa K."/>
        </authorList>
    </citation>
    <scope>NUCLEOTIDE SEQUENCE [LARGE SCALE GENOMIC DNA]</scope>
</reference>
<feature type="compositionally biased region" description="Pro residues" evidence="1">
    <location>
        <begin position="92"/>
        <end position="101"/>
    </location>
</feature>
<evidence type="ECO:0000256" key="1">
    <source>
        <dbReference type="SAM" id="MobiDB-lite"/>
    </source>
</evidence>
<comment type="caution">
    <text evidence="2">The sequence shown here is derived from an EMBL/GenBank/DDBJ whole genome shotgun (WGS) entry which is preliminary data.</text>
</comment>